<gene>
    <name evidence="1" type="ORF">Xmir_04356</name>
</gene>
<proteinExistence type="predicted"/>
<organism evidence="1 2">
    <name type="scientific">Xenorhabdus miraniensis</name>
    <dbReference type="NCBI Taxonomy" id="351674"/>
    <lineage>
        <taxon>Bacteria</taxon>
        <taxon>Pseudomonadati</taxon>
        <taxon>Pseudomonadota</taxon>
        <taxon>Gammaproteobacteria</taxon>
        <taxon>Enterobacterales</taxon>
        <taxon>Morganellaceae</taxon>
        <taxon>Xenorhabdus</taxon>
    </lineage>
</organism>
<keyword evidence="2" id="KW-1185">Reference proteome</keyword>
<accession>A0A2D0JJB3</accession>
<evidence type="ECO:0000313" key="1">
    <source>
        <dbReference type="EMBL" id="PHM45208.1"/>
    </source>
</evidence>
<dbReference type="EMBL" id="NITZ01000057">
    <property type="protein sequence ID" value="PHM45208.1"/>
    <property type="molecule type" value="Genomic_DNA"/>
</dbReference>
<sequence>MNSPEIRLSYRSSIKDLSITILHAIFFPLCAAWRWWKLHMASKKEILNDLSKYREKSDKLAENIYSISMKSLEVMSEIEHMMGRSEDEKHQKLIAKIHDLSEMILSSSNDTHEYSMSLMKDYGAAIKKISNSSEE</sequence>
<reference evidence="1 2" key="1">
    <citation type="journal article" date="2017" name="Nat. Microbiol.">
        <title>Natural product diversity associated with the nematode symbionts Photorhabdus and Xenorhabdus.</title>
        <authorList>
            <person name="Tobias N.J."/>
            <person name="Wolff H."/>
            <person name="Djahanschiri B."/>
            <person name="Grundmann F."/>
            <person name="Kronenwerth M."/>
            <person name="Shi Y.M."/>
            <person name="Simonyi S."/>
            <person name="Grun P."/>
            <person name="Shapiro-Ilan D."/>
            <person name="Pidot S.J."/>
            <person name="Stinear T.P."/>
            <person name="Ebersberger I."/>
            <person name="Bode H.B."/>
        </authorList>
    </citation>
    <scope>NUCLEOTIDE SEQUENCE [LARGE SCALE GENOMIC DNA]</scope>
    <source>
        <strain evidence="1 2">DSM 17902</strain>
    </source>
</reference>
<dbReference type="Proteomes" id="UP000221980">
    <property type="component" value="Unassembled WGS sequence"/>
</dbReference>
<dbReference type="AlphaFoldDB" id="A0A2D0JJB3"/>
<comment type="caution">
    <text evidence="1">The sequence shown here is derived from an EMBL/GenBank/DDBJ whole genome shotgun (WGS) entry which is preliminary data.</text>
</comment>
<evidence type="ECO:0000313" key="2">
    <source>
        <dbReference type="Proteomes" id="UP000221980"/>
    </source>
</evidence>
<name>A0A2D0JJB3_9GAMM</name>
<protein>
    <submittedName>
        <fullName evidence="1">Uncharacterized protein</fullName>
    </submittedName>
</protein>